<keyword evidence="2" id="KW-1185">Reference proteome</keyword>
<proteinExistence type="predicted"/>
<evidence type="ECO:0000313" key="1">
    <source>
        <dbReference type="EMBL" id="GCD20597.1"/>
    </source>
</evidence>
<sequence length="108" mass="11254">MLPPVAAVPDVVLPPLGTVLPPGLVLVYGSAMMRLVSGSVGATSTWAQLALRSRSRRSANLLAADGPSWARDAGARALGGGTRAATRVPVLPRGTVCRTVVRRPTFRR</sequence>
<name>A0A401V110_9CELL</name>
<organism evidence="1 2">
    <name type="scientific">Cellulomonas algicola</name>
    <dbReference type="NCBI Taxonomy" id="2071633"/>
    <lineage>
        <taxon>Bacteria</taxon>
        <taxon>Bacillati</taxon>
        <taxon>Actinomycetota</taxon>
        <taxon>Actinomycetes</taxon>
        <taxon>Micrococcales</taxon>
        <taxon>Cellulomonadaceae</taxon>
        <taxon>Cellulomonas</taxon>
    </lineage>
</organism>
<reference evidence="1 2" key="1">
    <citation type="submission" date="2018-11" db="EMBL/GenBank/DDBJ databases">
        <title>Draft genome sequence of Cellulomonas takizawaensis strain TKZ-21.</title>
        <authorList>
            <person name="Yamamura H."/>
            <person name="Hayashi T."/>
            <person name="Hamada M."/>
            <person name="Serisawa Y."/>
            <person name="Matsuyama K."/>
            <person name="Nakagawa Y."/>
            <person name="Otoguro M."/>
            <person name="Yanagida F."/>
            <person name="Hayakawa M."/>
        </authorList>
    </citation>
    <scope>NUCLEOTIDE SEQUENCE [LARGE SCALE GENOMIC DNA]</scope>
    <source>
        <strain evidence="1 2">TKZ-21</strain>
    </source>
</reference>
<protein>
    <submittedName>
        <fullName evidence="1">Uncharacterized protein</fullName>
    </submittedName>
</protein>
<accession>A0A401V110</accession>
<dbReference type="EMBL" id="BHYL01000171">
    <property type="protein sequence ID" value="GCD20597.1"/>
    <property type="molecule type" value="Genomic_DNA"/>
</dbReference>
<dbReference type="AlphaFoldDB" id="A0A401V110"/>
<evidence type="ECO:0000313" key="2">
    <source>
        <dbReference type="Proteomes" id="UP000288246"/>
    </source>
</evidence>
<gene>
    <name evidence="1" type="ORF">CTKZ_21590</name>
</gene>
<comment type="caution">
    <text evidence="1">The sequence shown here is derived from an EMBL/GenBank/DDBJ whole genome shotgun (WGS) entry which is preliminary data.</text>
</comment>
<dbReference type="Proteomes" id="UP000288246">
    <property type="component" value="Unassembled WGS sequence"/>
</dbReference>